<proteinExistence type="predicted"/>
<organism evidence="2 3">
    <name type="scientific">Linum trigynum</name>
    <dbReference type="NCBI Taxonomy" id="586398"/>
    <lineage>
        <taxon>Eukaryota</taxon>
        <taxon>Viridiplantae</taxon>
        <taxon>Streptophyta</taxon>
        <taxon>Embryophyta</taxon>
        <taxon>Tracheophyta</taxon>
        <taxon>Spermatophyta</taxon>
        <taxon>Magnoliopsida</taxon>
        <taxon>eudicotyledons</taxon>
        <taxon>Gunneridae</taxon>
        <taxon>Pentapetalae</taxon>
        <taxon>rosids</taxon>
        <taxon>fabids</taxon>
        <taxon>Malpighiales</taxon>
        <taxon>Linaceae</taxon>
        <taxon>Linum</taxon>
    </lineage>
</organism>
<name>A0AAV2DG01_9ROSI</name>
<dbReference type="Proteomes" id="UP001497516">
    <property type="component" value="Chromosome 2"/>
</dbReference>
<sequence>MGGGGAGRSRSRSWEDERRSEQGQDNKERQQGWRTQIDERRAGRMDVVIVARLAEGCARQIDKRRGASTSLGWSFQSSSLSVSFPISTKW</sequence>
<dbReference type="AlphaFoldDB" id="A0AAV2DG01"/>
<accession>A0AAV2DG01</accession>
<evidence type="ECO:0000313" key="3">
    <source>
        <dbReference type="Proteomes" id="UP001497516"/>
    </source>
</evidence>
<evidence type="ECO:0000256" key="1">
    <source>
        <dbReference type="SAM" id="MobiDB-lite"/>
    </source>
</evidence>
<protein>
    <submittedName>
        <fullName evidence="2">Uncharacterized protein</fullName>
    </submittedName>
</protein>
<keyword evidence="3" id="KW-1185">Reference proteome</keyword>
<reference evidence="2 3" key="1">
    <citation type="submission" date="2024-04" db="EMBL/GenBank/DDBJ databases">
        <authorList>
            <person name="Fracassetti M."/>
        </authorList>
    </citation>
    <scope>NUCLEOTIDE SEQUENCE [LARGE SCALE GENOMIC DNA]</scope>
</reference>
<gene>
    <name evidence="2" type="ORF">LTRI10_LOCUS14362</name>
</gene>
<feature type="region of interest" description="Disordered" evidence="1">
    <location>
        <begin position="1"/>
        <end position="38"/>
    </location>
</feature>
<evidence type="ECO:0000313" key="2">
    <source>
        <dbReference type="EMBL" id="CAL1372347.1"/>
    </source>
</evidence>
<dbReference type="EMBL" id="OZ034815">
    <property type="protein sequence ID" value="CAL1372347.1"/>
    <property type="molecule type" value="Genomic_DNA"/>
</dbReference>
<feature type="compositionally biased region" description="Basic and acidic residues" evidence="1">
    <location>
        <begin position="12"/>
        <end position="38"/>
    </location>
</feature>